<reference evidence="2" key="1">
    <citation type="submission" date="2018-08" db="EMBL/GenBank/DDBJ databases">
        <authorList>
            <person name="Rossello M."/>
        </authorList>
    </citation>
    <scope>NUCLEOTIDE SEQUENCE [LARGE SCALE GENOMIC DNA]</scope>
    <source>
        <strain evidence="2">cv. Chinese Spring</strain>
    </source>
</reference>
<dbReference type="Gramene" id="TraesJAG7A03G03949610.1">
    <property type="protein sequence ID" value="TraesJAG7A03G03949610.1.CDS1"/>
    <property type="gene ID" value="TraesJAG7A03G03949610"/>
</dbReference>
<dbReference type="Gramene" id="TraesJUL7A03G04004530.1">
    <property type="protein sequence ID" value="TraesJUL7A03G04004530.1.CDS1"/>
    <property type="gene ID" value="TraesJUL7A03G04004530"/>
</dbReference>
<dbReference type="Gramene" id="TraesWEE_scaffold_105480_01G000100.1">
    <property type="protein sequence ID" value="TraesWEE_scaffold_105480_01G000100.1"/>
    <property type="gene ID" value="TraesWEE_scaffold_105480_01G000100"/>
</dbReference>
<name>A0A3B6RMW7_WHEAT</name>
<evidence type="ECO:0000313" key="2">
    <source>
        <dbReference type="EnsemblPlants" id="TraesCS7A02G387200.1.cds1"/>
    </source>
</evidence>
<dbReference type="AlphaFoldDB" id="A0A3B6RMW7"/>
<dbReference type="Gramene" id="TraesCS7A02G387200.1">
    <property type="protein sequence ID" value="TraesCS7A02G387200.1.cds1"/>
    <property type="gene ID" value="TraesCS7A02G387200"/>
</dbReference>
<dbReference type="RefSeq" id="XP_044428923.1">
    <property type="nucleotide sequence ID" value="XM_044572988.1"/>
</dbReference>
<keyword evidence="1" id="KW-0732">Signal</keyword>
<dbReference type="EnsemblPlants" id="TraesCS7A02G387200.1">
    <property type="protein sequence ID" value="TraesCS7A02G387200.1.cds1"/>
    <property type="gene ID" value="TraesCS7A02G387200"/>
</dbReference>
<dbReference type="Gramene" id="TraesCAD_scaffold_048391_01G000100.1">
    <property type="protein sequence ID" value="TraesCAD_scaffold_048391_01G000100.1"/>
    <property type="gene ID" value="TraesCAD_scaffold_048391_01G000100"/>
</dbReference>
<gene>
    <name evidence="2" type="primary">LOC123154210</name>
</gene>
<reference evidence="2" key="2">
    <citation type="submission" date="2018-10" db="UniProtKB">
        <authorList>
            <consortium name="EnsemblPlants"/>
        </authorList>
    </citation>
    <scope>IDENTIFICATION</scope>
</reference>
<feature type="signal peptide" evidence="1">
    <location>
        <begin position="1"/>
        <end position="30"/>
    </location>
</feature>
<evidence type="ECO:0000313" key="3">
    <source>
        <dbReference type="Proteomes" id="UP000019116"/>
    </source>
</evidence>
<dbReference type="Gramene" id="TraesCS7A03G0935800.1">
    <property type="protein sequence ID" value="TraesCS7A03G0935800.1.CDS1"/>
    <property type="gene ID" value="TraesCS7A03G0935800"/>
</dbReference>
<dbReference type="Proteomes" id="UP000019116">
    <property type="component" value="Chromosome 7A"/>
</dbReference>
<protein>
    <submittedName>
        <fullName evidence="2">Uncharacterized protein</fullName>
    </submittedName>
</protein>
<organism evidence="2">
    <name type="scientific">Triticum aestivum</name>
    <name type="common">Wheat</name>
    <dbReference type="NCBI Taxonomy" id="4565"/>
    <lineage>
        <taxon>Eukaryota</taxon>
        <taxon>Viridiplantae</taxon>
        <taxon>Streptophyta</taxon>
        <taxon>Embryophyta</taxon>
        <taxon>Tracheophyta</taxon>
        <taxon>Spermatophyta</taxon>
        <taxon>Magnoliopsida</taxon>
        <taxon>Liliopsida</taxon>
        <taxon>Poales</taxon>
        <taxon>Poaceae</taxon>
        <taxon>BOP clade</taxon>
        <taxon>Pooideae</taxon>
        <taxon>Triticodae</taxon>
        <taxon>Triticeae</taxon>
        <taxon>Triticinae</taxon>
        <taxon>Triticum</taxon>
    </lineage>
</organism>
<dbReference type="GeneID" id="123154210"/>
<dbReference type="Gramene" id="TraesSTA7A03G03955520.1">
    <property type="protein sequence ID" value="TraesSTA7A03G03955520.1.CDS1"/>
    <property type="gene ID" value="TraesSTA7A03G03955520"/>
</dbReference>
<keyword evidence="3" id="KW-1185">Reference proteome</keyword>
<evidence type="ECO:0000256" key="1">
    <source>
        <dbReference type="SAM" id="SignalP"/>
    </source>
</evidence>
<dbReference type="PROSITE" id="PS51257">
    <property type="entry name" value="PROKAR_LIPOPROTEIN"/>
    <property type="match status" value="1"/>
</dbReference>
<dbReference type="OMA" id="FVMSIDM"/>
<dbReference type="OrthoDB" id="687839at2759"/>
<sequence length="88" mass="8708">MAARLREGAPAGALLVVACLVLATAAAVSGARPLAVREEGGTPRAVTVESPAGDAIQTVARAVERRLLVDVGMLLGIKDSGPSPGAGH</sequence>
<feature type="chain" id="PRO_5043180218" evidence="1">
    <location>
        <begin position="31"/>
        <end position="88"/>
    </location>
</feature>
<proteinExistence type="predicted"/>
<accession>A0A3B6RMW7</accession>